<dbReference type="HOGENOM" id="CLU_032482_2_2_6"/>
<evidence type="ECO:0000259" key="10">
    <source>
        <dbReference type="Pfam" id="PF01979"/>
    </source>
</evidence>
<comment type="similarity">
    <text evidence="1 6">Belongs to the metallo-dependent hydrolases superfamily. NagA family.</text>
</comment>
<evidence type="ECO:0000256" key="5">
    <source>
        <dbReference type="ARBA" id="ARBA00055797"/>
    </source>
</evidence>
<reference evidence="11 12" key="1">
    <citation type="journal article" date="2003" name="Genome Res.">
        <title>Comparative genome analysis of Vibrio vulnificus, a marine pathogen.</title>
        <authorList>
            <person name="Chen C.Y."/>
            <person name="Wu K.M."/>
            <person name="Chang Y.C."/>
            <person name="Chang C.H."/>
            <person name="Tsai H.C."/>
            <person name="Liao T.L."/>
            <person name="Liu Y.M."/>
            <person name="Chen H.J."/>
            <person name="Shen A.B."/>
            <person name="Li J.C."/>
            <person name="Su T.L."/>
            <person name="Shao C.P."/>
            <person name="Lee C.T."/>
            <person name="Hor L.I."/>
            <person name="Tsai S.F."/>
        </authorList>
    </citation>
    <scope>NUCLEOTIDE SEQUENCE [LARGE SCALE GENOMIC DNA]</scope>
    <source>
        <strain evidence="11 12">YJ016</strain>
    </source>
</reference>
<dbReference type="NCBIfam" id="NF008371">
    <property type="entry name" value="PRK11170.1"/>
    <property type="match status" value="1"/>
</dbReference>
<feature type="binding site" evidence="8">
    <location>
        <begin position="303"/>
        <end position="305"/>
    </location>
    <ligand>
        <name>substrate</name>
    </ligand>
</feature>
<dbReference type="InterPro" id="IPR011059">
    <property type="entry name" value="Metal-dep_hydrolase_composite"/>
</dbReference>
<evidence type="ECO:0000256" key="9">
    <source>
        <dbReference type="PIRSR" id="PIRSR038994-3"/>
    </source>
</evidence>
<evidence type="ECO:0000256" key="8">
    <source>
        <dbReference type="PIRSR" id="PIRSR038994-2"/>
    </source>
</evidence>
<evidence type="ECO:0000256" key="2">
    <source>
        <dbReference type="ARBA" id="ARBA00022723"/>
    </source>
</evidence>
<dbReference type="SUPFAM" id="SSF51556">
    <property type="entry name" value="Metallo-dependent hydrolases"/>
    <property type="match status" value="1"/>
</dbReference>
<gene>
    <name evidence="11" type="ordered locus">VV1011</name>
</gene>
<dbReference type="CDD" id="cd00854">
    <property type="entry name" value="NagA"/>
    <property type="match status" value="1"/>
</dbReference>
<evidence type="ECO:0000256" key="3">
    <source>
        <dbReference type="ARBA" id="ARBA00022801"/>
    </source>
</evidence>
<evidence type="ECO:0000256" key="4">
    <source>
        <dbReference type="ARBA" id="ARBA00023277"/>
    </source>
</evidence>
<comment type="function">
    <text evidence="5">Involved in the first committed step in the biosynthesis of amino-sugar-nucleotides. Catalyzes the hydrolysis of the N-acetyl group of N-acetylglucosamine-6-phosphate (GlcNAc-6-P) to yield glucosamine 6-phosphate and acetate.</text>
</comment>
<feature type="binding site" evidence="9">
    <location>
        <position position="213"/>
    </location>
    <ligand>
        <name>Zn(2+)</name>
        <dbReference type="ChEBI" id="CHEBI:29105"/>
    </ligand>
</feature>
<evidence type="ECO:0000256" key="7">
    <source>
        <dbReference type="PIRSR" id="PIRSR038994-1"/>
    </source>
</evidence>
<organism evidence="11 12">
    <name type="scientific">Vibrio vulnificus (strain YJ016)</name>
    <dbReference type="NCBI Taxonomy" id="196600"/>
    <lineage>
        <taxon>Bacteria</taxon>
        <taxon>Pseudomonadati</taxon>
        <taxon>Pseudomonadota</taxon>
        <taxon>Gammaproteobacteria</taxon>
        <taxon>Vibrionales</taxon>
        <taxon>Vibrionaceae</taxon>
        <taxon>Vibrio</taxon>
    </lineage>
</organism>
<dbReference type="FunFam" id="3.20.20.140:FF:000004">
    <property type="entry name" value="N-acetylglucosamine-6-phosphate deacetylase"/>
    <property type="match status" value="1"/>
</dbReference>
<name>Q7MMQ6_VIBVY</name>
<protein>
    <submittedName>
        <fullName evidence="11">N-acetylglucosamine-6-phosphate deacetylase</fullName>
    </submittedName>
</protein>
<feature type="binding site" evidence="8">
    <location>
        <position position="248"/>
    </location>
    <ligand>
        <name>substrate</name>
    </ligand>
</feature>
<evidence type="ECO:0000256" key="1">
    <source>
        <dbReference type="ARBA" id="ARBA00010716"/>
    </source>
</evidence>
<evidence type="ECO:0000313" key="11">
    <source>
        <dbReference type="EMBL" id="BAC93775.1"/>
    </source>
</evidence>
<dbReference type="Gene3D" id="2.30.40.10">
    <property type="entry name" value="Urease, subunit C, domain 1"/>
    <property type="match status" value="1"/>
</dbReference>
<dbReference type="GO" id="GO:0006046">
    <property type="term" value="P:N-acetylglucosamine catabolic process"/>
    <property type="evidence" value="ECO:0007669"/>
    <property type="project" value="TreeGrafter"/>
</dbReference>
<dbReference type="EMBL" id="BA000037">
    <property type="protein sequence ID" value="BAC93775.1"/>
    <property type="molecule type" value="Genomic_DNA"/>
</dbReference>
<sequence>MYALTNCKIYTGSDVLSEHALIIENDLIQSIVPAADLPSGIEVKDLAGANVSPGFIDLQLNGCGGVMLNDEITAETMQIMHKANLKSGCTSFLPTLITSSDEDMRAAISAAREYHAQYQNQSLGLHLEGPYLNVMKKGIHSVDYIRPSDNSMVDFICENADVVAKVTLAPELNDPEHIEKLRNAGIVVSIGHTNATYAEARKGFEAGITFATHLFNAMTPMVGREPGVVGAIYDTPDVYAGIIADGFHVDYANIRIAHKIKGEKLVLVTDATAPAGANMDYFIFVGKKVYYRDGKCVDENGTLGGSALTMIEAVQNTVEHVGIALDEALRMATLYPAKAIGVDAQLGRIKKGYIANLTIFDRDFNVKATVVNGQYEQN</sequence>
<dbReference type="GO" id="GO:0046872">
    <property type="term" value="F:metal ion binding"/>
    <property type="evidence" value="ECO:0007669"/>
    <property type="project" value="UniProtKB-KW"/>
</dbReference>
<dbReference type="InterPro" id="IPR006680">
    <property type="entry name" value="Amidohydro-rel"/>
</dbReference>
<evidence type="ECO:0000256" key="6">
    <source>
        <dbReference type="PIRNR" id="PIRNR038994"/>
    </source>
</evidence>
<dbReference type="InterPro" id="IPR003764">
    <property type="entry name" value="GlcNAc_6-P_deAcase"/>
</dbReference>
<feature type="binding site" evidence="8">
    <location>
        <begin position="216"/>
        <end position="217"/>
    </location>
    <ligand>
        <name>substrate</name>
    </ligand>
</feature>
<dbReference type="RefSeq" id="WP_011149785.1">
    <property type="nucleotide sequence ID" value="NC_005139.1"/>
</dbReference>
<dbReference type="GO" id="GO:0008448">
    <property type="term" value="F:N-acetylglucosamine-6-phosphate deacetylase activity"/>
    <property type="evidence" value="ECO:0007669"/>
    <property type="project" value="InterPro"/>
</dbReference>
<dbReference type="PATRIC" id="fig|196600.6.peg.1008"/>
<dbReference type="SUPFAM" id="SSF51338">
    <property type="entry name" value="Composite domain of metallo-dependent hydrolases"/>
    <property type="match status" value="1"/>
</dbReference>
<keyword evidence="4 6" id="KW-0119">Carbohydrate metabolism</keyword>
<feature type="binding site" evidence="8">
    <location>
        <position position="224"/>
    </location>
    <ligand>
        <name>substrate</name>
    </ligand>
</feature>
<comment type="cofactor">
    <cofactor evidence="9">
        <name>a divalent metal cation</name>
        <dbReference type="ChEBI" id="CHEBI:60240"/>
    </cofactor>
    <text evidence="9">Binds 1 divalent metal cation per subunit.</text>
</comment>
<dbReference type="STRING" id="672.VV93_v1c09340"/>
<dbReference type="eggNOG" id="COG1820">
    <property type="taxonomic scope" value="Bacteria"/>
</dbReference>
<proteinExistence type="inferred from homology"/>
<dbReference type="InterPro" id="IPR032466">
    <property type="entry name" value="Metal_Hydrolase"/>
</dbReference>
<accession>Q7MMQ6</accession>
<dbReference type="PIRSF" id="PIRSF038994">
    <property type="entry name" value="NagA"/>
    <property type="match status" value="1"/>
</dbReference>
<dbReference type="PANTHER" id="PTHR11113">
    <property type="entry name" value="N-ACETYLGLUCOSAMINE-6-PHOSPHATE DEACETYLASE"/>
    <property type="match status" value="1"/>
</dbReference>
<feature type="active site" description="Proton donor/acceptor" evidence="7">
    <location>
        <position position="270"/>
    </location>
</feature>
<dbReference type="AlphaFoldDB" id="Q7MMQ6"/>
<evidence type="ECO:0000313" key="12">
    <source>
        <dbReference type="Proteomes" id="UP000002675"/>
    </source>
</evidence>
<dbReference type="Gene3D" id="3.20.20.140">
    <property type="entry name" value="Metal-dependent hydrolases"/>
    <property type="match status" value="1"/>
</dbReference>
<dbReference type="PANTHER" id="PTHR11113:SF14">
    <property type="entry name" value="N-ACETYLGLUCOSAMINE-6-PHOSPHATE DEACETYLASE"/>
    <property type="match status" value="1"/>
</dbReference>
<keyword evidence="2 9" id="KW-0479">Metal-binding</keyword>
<dbReference type="Pfam" id="PF01979">
    <property type="entry name" value="Amidohydro_1"/>
    <property type="match status" value="1"/>
</dbReference>
<feature type="domain" description="Amidohydrolase-related" evidence="10">
    <location>
        <begin position="51"/>
        <end position="374"/>
    </location>
</feature>
<feature type="binding site" evidence="9">
    <location>
        <position position="192"/>
    </location>
    <ligand>
        <name>Zn(2+)</name>
        <dbReference type="ChEBI" id="CHEBI:29105"/>
    </ligand>
</feature>
<keyword evidence="3 6" id="KW-0378">Hydrolase</keyword>
<feature type="binding site" evidence="8">
    <location>
        <position position="139"/>
    </location>
    <ligand>
        <name>substrate</name>
    </ligand>
</feature>
<dbReference type="Proteomes" id="UP000002675">
    <property type="component" value="Chromosome I"/>
</dbReference>
<dbReference type="NCBIfam" id="TIGR00221">
    <property type="entry name" value="nagA"/>
    <property type="match status" value="1"/>
</dbReference>
<dbReference type="KEGG" id="vvy:VV1011"/>
<feature type="binding site" evidence="9">
    <location>
        <position position="128"/>
    </location>
    <ligand>
        <name>Zn(2+)</name>
        <dbReference type="ChEBI" id="CHEBI:29105"/>
    </ligand>
</feature>